<feature type="region of interest" description="Disordered" evidence="2">
    <location>
        <begin position="341"/>
        <end position="370"/>
    </location>
</feature>
<dbReference type="FunFam" id="1.20.1260.60:FF:000002">
    <property type="entry name" value="Vacuolar protein sorting-associated protein IST1"/>
    <property type="match status" value="1"/>
</dbReference>
<dbReference type="Pfam" id="PF03398">
    <property type="entry name" value="Ist1"/>
    <property type="match status" value="1"/>
</dbReference>
<evidence type="ECO:0000256" key="1">
    <source>
        <dbReference type="ARBA" id="ARBA00005536"/>
    </source>
</evidence>
<evidence type="ECO:0000256" key="2">
    <source>
        <dbReference type="SAM" id="MobiDB-lite"/>
    </source>
</evidence>
<dbReference type="InterPro" id="IPR042277">
    <property type="entry name" value="IST1-like"/>
</dbReference>
<dbReference type="GO" id="GO:0015031">
    <property type="term" value="P:protein transport"/>
    <property type="evidence" value="ECO:0007669"/>
    <property type="project" value="InterPro"/>
</dbReference>
<dbReference type="InterPro" id="IPR005061">
    <property type="entry name" value="Ist1"/>
</dbReference>
<dbReference type="AlphaFoldDB" id="A0AA38TLD3"/>
<organism evidence="3 4">
    <name type="scientific">Centaurea solstitialis</name>
    <name type="common">yellow star-thistle</name>
    <dbReference type="NCBI Taxonomy" id="347529"/>
    <lineage>
        <taxon>Eukaryota</taxon>
        <taxon>Viridiplantae</taxon>
        <taxon>Streptophyta</taxon>
        <taxon>Embryophyta</taxon>
        <taxon>Tracheophyta</taxon>
        <taxon>Spermatophyta</taxon>
        <taxon>Magnoliopsida</taxon>
        <taxon>eudicotyledons</taxon>
        <taxon>Gunneridae</taxon>
        <taxon>Pentapetalae</taxon>
        <taxon>asterids</taxon>
        <taxon>campanulids</taxon>
        <taxon>Asterales</taxon>
        <taxon>Asteraceae</taxon>
        <taxon>Carduoideae</taxon>
        <taxon>Cardueae</taxon>
        <taxon>Centaureinae</taxon>
        <taxon>Centaurea</taxon>
    </lineage>
</organism>
<dbReference type="Gene3D" id="1.20.1260.60">
    <property type="entry name" value="Vacuolar protein sorting-associated protein Ist1"/>
    <property type="match status" value="1"/>
</dbReference>
<sequence>MFEFIFGWRKASKCKKLIKKVQYHLNFLKNKKNSIVKQLRNDVAELIGHGQYQAAFNRVDQIYRDECMVAVYELLDIYCEIISLQMSYIRRNKDCPDDIKEAISSLIFASATARCGNLHEFREIRKLFSERYGKNFETTALELLPGNLVNEQIIENLSIKNVPSEVKYKLVEEIRTSVDQSGPLASEFASEKHQQATNNNAPFTGTGTEQIAANRFHIDHPGVVDSDPSIPNPESSSENPTVNGQEEIAYFDDIAEFRSPLHSTKTDQIKEVRRRSRKSRDMGICREENPKTYESNNFNIEHSERLVNEKKLVRRRSRKLGELGICRDYDYRRAVSTPCKRSTKHVDENGVKRSNSVPVEPSPPHVHPKLPDYDEIAALFKALKKEHLQKHK</sequence>
<feature type="compositionally biased region" description="Low complexity" evidence="2">
    <location>
        <begin position="225"/>
        <end position="240"/>
    </location>
</feature>
<evidence type="ECO:0000313" key="4">
    <source>
        <dbReference type="Proteomes" id="UP001172457"/>
    </source>
</evidence>
<evidence type="ECO:0008006" key="5">
    <source>
        <dbReference type="Google" id="ProtNLM"/>
    </source>
</evidence>
<comment type="caution">
    <text evidence="3">The sequence shown here is derived from an EMBL/GenBank/DDBJ whole genome shotgun (WGS) entry which is preliminary data.</text>
</comment>
<comment type="similarity">
    <text evidence="1">Belongs to the IST1 family.</text>
</comment>
<accession>A0AA38TLD3</accession>
<gene>
    <name evidence="3" type="ORF">OSB04_008214</name>
</gene>
<dbReference type="EMBL" id="JARYMX010000002">
    <property type="protein sequence ID" value="KAJ9563054.1"/>
    <property type="molecule type" value="Genomic_DNA"/>
</dbReference>
<protein>
    <recommendedName>
        <fullName evidence="5">Vacuolar protein sorting-associated protein Ist1</fullName>
    </recommendedName>
</protein>
<keyword evidence="4" id="KW-1185">Reference proteome</keyword>
<dbReference type="PANTHER" id="PTHR12161:SF44">
    <property type="entry name" value="REGULATOR OF VPS4 ACTIVITY IN THE MVB PATHWAY PROTEIN"/>
    <property type="match status" value="1"/>
</dbReference>
<dbReference type="Proteomes" id="UP001172457">
    <property type="component" value="Chromosome 2"/>
</dbReference>
<evidence type="ECO:0000313" key="3">
    <source>
        <dbReference type="EMBL" id="KAJ9563054.1"/>
    </source>
</evidence>
<proteinExistence type="inferred from homology"/>
<feature type="region of interest" description="Disordered" evidence="2">
    <location>
        <begin position="219"/>
        <end position="243"/>
    </location>
</feature>
<name>A0AA38TLD3_9ASTR</name>
<reference evidence="3" key="1">
    <citation type="submission" date="2023-03" db="EMBL/GenBank/DDBJ databases">
        <title>Chromosome-scale reference genome and RAD-based genetic map of yellow starthistle (Centaurea solstitialis) reveal putative structural variation and QTLs associated with invader traits.</title>
        <authorList>
            <person name="Reatini B."/>
            <person name="Cang F.A."/>
            <person name="Jiang Q."/>
            <person name="Mckibben M.T.W."/>
            <person name="Barker M.S."/>
            <person name="Rieseberg L.H."/>
            <person name="Dlugosch K.M."/>
        </authorList>
    </citation>
    <scope>NUCLEOTIDE SEQUENCE</scope>
    <source>
        <strain evidence="3">CAN-66</strain>
        <tissue evidence="3">Leaf</tissue>
    </source>
</reference>
<dbReference type="PANTHER" id="PTHR12161">
    <property type="entry name" value="IST1 FAMILY MEMBER"/>
    <property type="match status" value="1"/>
</dbReference>